<evidence type="ECO:0000313" key="2">
    <source>
        <dbReference type="Proteomes" id="UP000076532"/>
    </source>
</evidence>
<keyword evidence="2" id="KW-1185">Reference proteome</keyword>
<dbReference type="AlphaFoldDB" id="A0A166VHH0"/>
<sequence length="156" mass="18227">VRCSPQAKKYFRKCCADAKVKLLELLPYCKTRWGSWEGVIARLIIFKAVPNVDKGQPKYSSYRLSDDEWDLLRLIQIVLKIRNHSHDIILPAANSYYPTVWRVLPLFEGFIAKWRELSLLPEFRDLWPALEAGIESLEKYYNKTDASPVYIVSMCE</sequence>
<gene>
    <name evidence="1" type="ORF">FIBSPDRAFT_722512</name>
</gene>
<feature type="non-terminal residue" evidence="1">
    <location>
        <position position="1"/>
    </location>
</feature>
<name>A0A166VHH0_9AGAM</name>
<proteinExistence type="predicted"/>
<dbReference type="EMBL" id="KV417485">
    <property type="protein sequence ID" value="KZP32734.1"/>
    <property type="molecule type" value="Genomic_DNA"/>
</dbReference>
<dbReference type="OrthoDB" id="3058553at2759"/>
<evidence type="ECO:0000313" key="1">
    <source>
        <dbReference type="EMBL" id="KZP32734.1"/>
    </source>
</evidence>
<organism evidence="1 2">
    <name type="scientific">Athelia psychrophila</name>
    <dbReference type="NCBI Taxonomy" id="1759441"/>
    <lineage>
        <taxon>Eukaryota</taxon>
        <taxon>Fungi</taxon>
        <taxon>Dikarya</taxon>
        <taxon>Basidiomycota</taxon>
        <taxon>Agaricomycotina</taxon>
        <taxon>Agaricomycetes</taxon>
        <taxon>Agaricomycetidae</taxon>
        <taxon>Atheliales</taxon>
        <taxon>Atheliaceae</taxon>
        <taxon>Athelia</taxon>
    </lineage>
</organism>
<accession>A0A166VHH0</accession>
<dbReference type="Proteomes" id="UP000076532">
    <property type="component" value="Unassembled WGS sequence"/>
</dbReference>
<protein>
    <submittedName>
        <fullName evidence="1">Uncharacterized protein</fullName>
    </submittedName>
</protein>
<reference evidence="1 2" key="1">
    <citation type="journal article" date="2016" name="Mol. Biol. Evol.">
        <title>Comparative Genomics of Early-Diverging Mushroom-Forming Fungi Provides Insights into the Origins of Lignocellulose Decay Capabilities.</title>
        <authorList>
            <person name="Nagy L.G."/>
            <person name="Riley R."/>
            <person name="Tritt A."/>
            <person name="Adam C."/>
            <person name="Daum C."/>
            <person name="Floudas D."/>
            <person name="Sun H."/>
            <person name="Yadav J.S."/>
            <person name="Pangilinan J."/>
            <person name="Larsson K.H."/>
            <person name="Matsuura K."/>
            <person name="Barry K."/>
            <person name="Labutti K."/>
            <person name="Kuo R."/>
            <person name="Ohm R.A."/>
            <person name="Bhattacharya S.S."/>
            <person name="Shirouzu T."/>
            <person name="Yoshinaga Y."/>
            <person name="Martin F.M."/>
            <person name="Grigoriev I.V."/>
            <person name="Hibbett D.S."/>
        </authorList>
    </citation>
    <scope>NUCLEOTIDE SEQUENCE [LARGE SCALE GENOMIC DNA]</scope>
    <source>
        <strain evidence="1 2">CBS 109695</strain>
    </source>
</reference>